<dbReference type="EMBL" id="DF820484">
    <property type="protein sequence ID" value="GAK30155.1"/>
    <property type="molecule type" value="Genomic_DNA"/>
</dbReference>
<dbReference type="Pfam" id="PF13669">
    <property type="entry name" value="Glyoxalase_4"/>
    <property type="match status" value="1"/>
</dbReference>
<dbReference type="SUPFAM" id="SSF54593">
    <property type="entry name" value="Glyoxalase/Bleomycin resistance protein/Dihydroxybiphenyl dioxygenase"/>
    <property type="match status" value="1"/>
</dbReference>
<dbReference type="PROSITE" id="PS51819">
    <property type="entry name" value="VOC"/>
    <property type="match status" value="1"/>
</dbReference>
<evidence type="ECO:0000313" key="3">
    <source>
        <dbReference type="Proteomes" id="UP000030643"/>
    </source>
</evidence>
<organism evidence="2 3">
    <name type="scientific">Weissella oryzae (strain DSM 25784 / JCM 18191 / LMG 30913 / SG25)</name>
    <dbReference type="NCBI Taxonomy" id="1329250"/>
    <lineage>
        <taxon>Bacteria</taxon>
        <taxon>Bacillati</taxon>
        <taxon>Bacillota</taxon>
        <taxon>Bacilli</taxon>
        <taxon>Lactobacillales</taxon>
        <taxon>Lactobacillaceae</taxon>
        <taxon>Weissella</taxon>
    </lineage>
</organism>
<reference evidence="3" key="1">
    <citation type="journal article" date="2014" name="Genome Announc.">
        <title>Draft genome sequence of Weissella oryzae SG25T, isolated from fermented rice grains.</title>
        <authorList>
            <person name="Tanizawa Y."/>
            <person name="Fujisawa T."/>
            <person name="Mochizuki T."/>
            <person name="Kaminuma E."/>
            <person name="Suzuki Y."/>
            <person name="Nakamura Y."/>
            <person name="Tohno M."/>
        </authorList>
    </citation>
    <scope>NUCLEOTIDE SEQUENCE [LARGE SCALE GENOMIC DNA]</scope>
    <source>
        <strain evidence="3">DSM 25784 / JCM 18191 / LMG 30913 / SG25</strain>
    </source>
</reference>
<keyword evidence="2" id="KW-0456">Lyase</keyword>
<dbReference type="eggNOG" id="COG0346">
    <property type="taxonomic scope" value="Bacteria"/>
</dbReference>
<name>A0A069CR05_WEIOS</name>
<evidence type="ECO:0000259" key="1">
    <source>
        <dbReference type="PROSITE" id="PS51819"/>
    </source>
</evidence>
<proteinExistence type="predicted"/>
<dbReference type="OrthoDB" id="371072at2"/>
<keyword evidence="3" id="KW-1185">Reference proteome</keyword>
<dbReference type="AlphaFoldDB" id="A0A069CR05"/>
<sequence length="125" mass="14310">MLKNDFDGLQHIGIPTLNLNEVEKFWEKLGFTKIGDFPSGKVIFMEKDHLVIETWQLDNIVDAAGAINHISLNVKDIDQAFLDAKKEGFSMIDNEIQLLPFWENGIKYFNIRGPEGVIIEFCEIL</sequence>
<protein>
    <submittedName>
        <fullName evidence="2">Lactoylglutathione lyase-like protein</fullName>
    </submittedName>
</protein>
<accession>A0A069CR05</accession>
<feature type="domain" description="VOC" evidence="1">
    <location>
        <begin position="8"/>
        <end position="124"/>
    </location>
</feature>
<dbReference type="Gene3D" id="3.10.180.10">
    <property type="entry name" value="2,3-Dihydroxybiphenyl 1,2-Dioxygenase, domain 1"/>
    <property type="match status" value="1"/>
</dbReference>
<dbReference type="InterPro" id="IPR029068">
    <property type="entry name" value="Glyas_Bleomycin-R_OHBP_Dase"/>
</dbReference>
<gene>
    <name evidence="2" type="ORF">WOSG25_012520</name>
</gene>
<dbReference type="Proteomes" id="UP000030643">
    <property type="component" value="Unassembled WGS sequence"/>
</dbReference>
<dbReference type="GO" id="GO:0016829">
    <property type="term" value="F:lyase activity"/>
    <property type="evidence" value="ECO:0007669"/>
    <property type="project" value="UniProtKB-KW"/>
</dbReference>
<dbReference type="STRING" id="1329250.WOSG25_012520"/>
<dbReference type="InterPro" id="IPR037523">
    <property type="entry name" value="VOC_core"/>
</dbReference>
<evidence type="ECO:0000313" key="2">
    <source>
        <dbReference type="EMBL" id="GAK30155.1"/>
    </source>
</evidence>
<dbReference type="RefSeq" id="WP_027698291.1">
    <property type="nucleotide sequence ID" value="NZ_DF820484.1"/>
</dbReference>